<dbReference type="InterPro" id="IPR004114">
    <property type="entry name" value="THUMP_dom"/>
</dbReference>
<comment type="caution">
    <text evidence="2">The sequence shown here is derived from an EMBL/GenBank/DDBJ whole genome shotgun (WGS) entry which is preliminary data.</text>
</comment>
<dbReference type="AlphaFoldDB" id="A0A1W0E7A0"/>
<evidence type="ECO:0000313" key="3">
    <source>
        <dbReference type="Proteomes" id="UP000192758"/>
    </source>
</evidence>
<dbReference type="SUPFAM" id="SSF143437">
    <property type="entry name" value="THUMP domain-like"/>
    <property type="match status" value="1"/>
</dbReference>
<organism evidence="2 3">
    <name type="scientific">Ecytonucleospora hepatopenaei</name>
    <dbReference type="NCBI Taxonomy" id="646526"/>
    <lineage>
        <taxon>Eukaryota</taxon>
        <taxon>Fungi</taxon>
        <taxon>Fungi incertae sedis</taxon>
        <taxon>Microsporidia</taxon>
        <taxon>Enterocytozoonidae</taxon>
        <taxon>Ecytonucleospora</taxon>
    </lineage>
</organism>
<gene>
    <name evidence="2" type="ORF">EHP00_279</name>
</gene>
<protein>
    <recommendedName>
        <fullName evidence="1">THUMP domain-containing protein</fullName>
    </recommendedName>
</protein>
<feature type="domain" description="THUMP" evidence="1">
    <location>
        <begin position="111"/>
        <end position="196"/>
    </location>
</feature>
<dbReference type="Pfam" id="PF02926">
    <property type="entry name" value="THUMP"/>
    <property type="match status" value="1"/>
</dbReference>
<accession>A0A1W0E7A0</accession>
<sequence length="201" mass="23840">MRGFFITTVRGKEDKAKEELSGRLKDIFIQSNKVQKDDGYDIKKFIKDELLFYSKKLVFTVETYTCCMLISLKEDISCDILAVLEEKYKYISNLHYMEEIFLLNKNYIEVLKNNLLQVLKKTFDFNFKRSEIPFKINYNSRCSNANKNDVYSAVFDTLNEFCREKWDSENAFKVNLNNPDVIIMFQIIKKYCGFSVIFSKK</sequence>
<dbReference type="VEuPathDB" id="MicrosporidiaDB:EHP00_279"/>
<dbReference type="EMBL" id="MNPJ01000014">
    <property type="protein sequence ID" value="OQS55130.1"/>
    <property type="molecule type" value="Genomic_DNA"/>
</dbReference>
<dbReference type="Gene3D" id="3.30.2300.10">
    <property type="entry name" value="THUMP superfamily"/>
    <property type="match status" value="1"/>
</dbReference>
<evidence type="ECO:0000313" key="2">
    <source>
        <dbReference type="EMBL" id="OQS55130.1"/>
    </source>
</evidence>
<reference evidence="2 3" key="1">
    <citation type="journal article" date="2017" name="Environ. Microbiol.">
        <title>Decay of the glycolytic pathway and adaptation to intranuclear parasitism within Enterocytozoonidae microsporidia.</title>
        <authorList>
            <person name="Wiredu Boakye D."/>
            <person name="Jaroenlak P."/>
            <person name="Prachumwat A."/>
            <person name="Williams T.A."/>
            <person name="Bateman K.S."/>
            <person name="Itsathitphaisarn O."/>
            <person name="Sritunyalucksana K."/>
            <person name="Paszkiewicz K.H."/>
            <person name="Moore K.A."/>
            <person name="Stentiford G.D."/>
            <person name="Williams B.A."/>
        </authorList>
    </citation>
    <scope>NUCLEOTIDE SEQUENCE [LARGE SCALE GENOMIC DNA]</scope>
    <source>
        <strain evidence="2 3">TH1</strain>
    </source>
</reference>
<name>A0A1W0E7A0_9MICR</name>
<dbReference type="GO" id="GO:0003723">
    <property type="term" value="F:RNA binding"/>
    <property type="evidence" value="ECO:0007669"/>
    <property type="project" value="InterPro"/>
</dbReference>
<dbReference type="Proteomes" id="UP000192758">
    <property type="component" value="Unassembled WGS sequence"/>
</dbReference>
<dbReference type="OrthoDB" id="367221at2759"/>
<proteinExistence type="predicted"/>
<evidence type="ECO:0000259" key="1">
    <source>
        <dbReference type="Pfam" id="PF02926"/>
    </source>
</evidence>
<keyword evidence="3" id="KW-1185">Reference proteome</keyword>